<evidence type="ECO:0000256" key="8">
    <source>
        <dbReference type="ARBA" id="ARBA00023055"/>
    </source>
</evidence>
<dbReference type="Pfam" id="PF00168">
    <property type="entry name" value="C2"/>
    <property type="match status" value="2"/>
</dbReference>
<evidence type="ECO:0000256" key="1">
    <source>
        <dbReference type="ARBA" id="ARBA00004586"/>
    </source>
</evidence>
<feature type="region of interest" description="Disordered" evidence="11">
    <location>
        <begin position="167"/>
        <end position="190"/>
    </location>
</feature>
<keyword evidence="8" id="KW-0445">Lipid transport</keyword>
<feature type="region of interest" description="Disordered" evidence="11">
    <location>
        <begin position="421"/>
        <end position="453"/>
    </location>
</feature>
<feature type="region of interest" description="Disordered" evidence="11">
    <location>
        <begin position="1"/>
        <end position="149"/>
    </location>
</feature>
<dbReference type="Pfam" id="PF25331">
    <property type="entry name" value="C2_Mug190_3rd"/>
    <property type="match status" value="1"/>
</dbReference>
<reference evidence="15 16" key="1">
    <citation type="journal article" date="2016" name="Genome Biol. Evol.">
        <title>Divergent and convergent evolution of fungal pathogenicity.</title>
        <authorList>
            <person name="Shang Y."/>
            <person name="Xiao G."/>
            <person name="Zheng P."/>
            <person name="Cen K."/>
            <person name="Zhan S."/>
            <person name="Wang C."/>
        </authorList>
    </citation>
    <scope>NUCLEOTIDE SEQUENCE [LARGE SCALE GENOMIC DNA]</scope>
    <source>
        <strain evidence="15 16">ARSEF 2679</strain>
    </source>
</reference>
<feature type="compositionally biased region" description="Acidic residues" evidence="11">
    <location>
        <begin position="1157"/>
        <end position="1170"/>
    </location>
</feature>
<evidence type="ECO:0000313" key="16">
    <source>
        <dbReference type="Proteomes" id="UP000076744"/>
    </source>
</evidence>
<dbReference type="AlphaFoldDB" id="A0A168EIJ5"/>
<evidence type="ECO:0000259" key="13">
    <source>
        <dbReference type="PROSITE" id="PS50004"/>
    </source>
</evidence>
<evidence type="ECO:0000256" key="12">
    <source>
        <dbReference type="SAM" id="Phobius"/>
    </source>
</evidence>
<evidence type="ECO:0000259" key="14">
    <source>
        <dbReference type="PROSITE" id="PS51847"/>
    </source>
</evidence>
<feature type="domain" description="C2" evidence="13">
    <location>
        <begin position="801"/>
        <end position="938"/>
    </location>
</feature>
<keyword evidence="3" id="KW-0597">Phosphoprotein</keyword>
<dbReference type="Gene3D" id="2.60.40.150">
    <property type="entry name" value="C2 domain"/>
    <property type="match status" value="2"/>
</dbReference>
<dbReference type="PROSITE" id="PS50004">
    <property type="entry name" value="C2"/>
    <property type="match status" value="2"/>
</dbReference>
<evidence type="ECO:0000256" key="11">
    <source>
        <dbReference type="SAM" id="MobiDB-lite"/>
    </source>
</evidence>
<organism evidence="15 16">
    <name type="scientific">Cordyceps fumosorosea (strain ARSEF 2679)</name>
    <name type="common">Isaria fumosorosea</name>
    <dbReference type="NCBI Taxonomy" id="1081104"/>
    <lineage>
        <taxon>Eukaryota</taxon>
        <taxon>Fungi</taxon>
        <taxon>Dikarya</taxon>
        <taxon>Ascomycota</taxon>
        <taxon>Pezizomycotina</taxon>
        <taxon>Sordariomycetes</taxon>
        <taxon>Hypocreomycetidae</taxon>
        <taxon>Hypocreales</taxon>
        <taxon>Cordycipitaceae</taxon>
        <taxon>Cordyceps</taxon>
    </lineage>
</organism>
<keyword evidence="2" id="KW-0813">Transport</keyword>
<dbReference type="InterPro" id="IPR037765">
    <property type="entry name" value="C2B_Tricalbin"/>
</dbReference>
<dbReference type="GO" id="GO:0008289">
    <property type="term" value="F:lipid binding"/>
    <property type="evidence" value="ECO:0007669"/>
    <property type="project" value="UniProtKB-KW"/>
</dbReference>
<dbReference type="InterPro" id="IPR035892">
    <property type="entry name" value="C2_domain_sf"/>
</dbReference>
<dbReference type="CDD" id="cd21676">
    <property type="entry name" value="SMP_Mug190"/>
    <property type="match status" value="1"/>
</dbReference>
<dbReference type="Pfam" id="PF25669">
    <property type="entry name" value="SMP_MUG190-like"/>
    <property type="match status" value="1"/>
</dbReference>
<dbReference type="GO" id="GO:0061817">
    <property type="term" value="P:endoplasmic reticulum-plasma membrane tethering"/>
    <property type="evidence" value="ECO:0007669"/>
    <property type="project" value="InterPro"/>
</dbReference>
<evidence type="ECO:0000256" key="9">
    <source>
        <dbReference type="ARBA" id="ARBA00023121"/>
    </source>
</evidence>
<gene>
    <name evidence="15" type="ORF">ISF_00751</name>
</gene>
<comment type="subcellular location">
    <subcellularLocation>
        <location evidence="1">Endoplasmic reticulum membrane</location>
    </subcellularLocation>
</comment>
<dbReference type="InterPro" id="IPR000008">
    <property type="entry name" value="C2_dom"/>
</dbReference>
<feature type="compositionally biased region" description="Basic and acidic residues" evidence="11">
    <location>
        <begin position="98"/>
        <end position="107"/>
    </location>
</feature>
<evidence type="ECO:0000256" key="10">
    <source>
        <dbReference type="ARBA" id="ARBA00023136"/>
    </source>
</evidence>
<keyword evidence="4 12" id="KW-0812">Transmembrane</keyword>
<dbReference type="SMART" id="SM00239">
    <property type="entry name" value="C2"/>
    <property type="match status" value="2"/>
</dbReference>
<evidence type="ECO:0000313" key="15">
    <source>
        <dbReference type="EMBL" id="OAA73850.1"/>
    </source>
</evidence>
<feature type="compositionally biased region" description="Basic and acidic residues" evidence="11">
    <location>
        <begin position="1"/>
        <end position="16"/>
    </location>
</feature>
<dbReference type="InterPro" id="IPR031468">
    <property type="entry name" value="SMP_LBD"/>
</dbReference>
<keyword evidence="9" id="KW-0446">Lipid-binding</keyword>
<dbReference type="Proteomes" id="UP000076744">
    <property type="component" value="Unassembled WGS sequence"/>
</dbReference>
<dbReference type="PROSITE" id="PS51847">
    <property type="entry name" value="SMP"/>
    <property type="match status" value="1"/>
</dbReference>
<dbReference type="EMBL" id="AZHB01000001">
    <property type="protein sequence ID" value="OAA73850.1"/>
    <property type="molecule type" value="Genomic_DNA"/>
</dbReference>
<dbReference type="GO" id="GO:0006869">
    <property type="term" value="P:lipid transport"/>
    <property type="evidence" value="ECO:0007669"/>
    <property type="project" value="UniProtKB-KW"/>
</dbReference>
<feature type="transmembrane region" description="Helical" evidence="12">
    <location>
        <begin position="266"/>
        <end position="285"/>
    </location>
</feature>
<feature type="domain" description="SMP-LTD" evidence="14">
    <location>
        <begin position="348"/>
        <end position="582"/>
    </location>
</feature>
<keyword evidence="7 12" id="KW-1133">Transmembrane helix</keyword>
<dbReference type="CDD" id="cd04052">
    <property type="entry name" value="C2B_Tricalbin-like"/>
    <property type="match status" value="1"/>
</dbReference>
<accession>A0A168EIJ5</accession>
<protein>
    <submittedName>
        <fullName evidence="15">Meiotically up-regulated protein</fullName>
    </submittedName>
</protein>
<keyword evidence="6" id="KW-0256">Endoplasmic reticulum</keyword>
<proteinExistence type="predicted"/>
<dbReference type="OrthoDB" id="419768at2759"/>
<dbReference type="CDD" id="cd04041">
    <property type="entry name" value="C2A_fungal"/>
    <property type="match status" value="1"/>
</dbReference>
<comment type="caution">
    <text evidence="15">The sequence shown here is derived from an EMBL/GenBank/DDBJ whole genome shotgun (WGS) entry which is preliminary data.</text>
</comment>
<feature type="region of interest" description="Disordered" evidence="11">
    <location>
        <begin position="1147"/>
        <end position="1207"/>
    </location>
</feature>
<dbReference type="InterPro" id="IPR057349">
    <property type="entry name" value="C2_Mug190_3rd"/>
</dbReference>
<evidence type="ECO:0000256" key="5">
    <source>
        <dbReference type="ARBA" id="ARBA00022737"/>
    </source>
</evidence>
<feature type="compositionally biased region" description="Basic residues" evidence="11">
    <location>
        <begin position="87"/>
        <end position="97"/>
    </location>
</feature>
<dbReference type="GeneID" id="30017043"/>
<feature type="transmembrane region" description="Helical" evidence="12">
    <location>
        <begin position="297"/>
        <end position="316"/>
    </location>
</feature>
<keyword evidence="5" id="KW-0677">Repeat</keyword>
<dbReference type="SUPFAM" id="SSF49562">
    <property type="entry name" value="C2 domain (Calcium/lipid-binding domain, CaLB)"/>
    <property type="match status" value="2"/>
</dbReference>
<dbReference type="RefSeq" id="XP_018708808.1">
    <property type="nucleotide sequence ID" value="XM_018844358.1"/>
</dbReference>
<dbReference type="InterPro" id="IPR037767">
    <property type="entry name" value="C2A_Mug190-like"/>
</dbReference>
<evidence type="ECO:0000256" key="6">
    <source>
        <dbReference type="ARBA" id="ARBA00022824"/>
    </source>
</evidence>
<dbReference type="PANTHER" id="PTHR47348:SF2">
    <property type="entry name" value="MEIOTICALLY UP-REGULATED 190 PROTEIN"/>
    <property type="match status" value="1"/>
</dbReference>
<evidence type="ECO:0000256" key="2">
    <source>
        <dbReference type="ARBA" id="ARBA00022448"/>
    </source>
</evidence>
<feature type="domain" description="C2" evidence="13">
    <location>
        <begin position="580"/>
        <end position="709"/>
    </location>
</feature>
<feature type="compositionally biased region" description="Basic and acidic residues" evidence="11">
    <location>
        <begin position="131"/>
        <end position="142"/>
    </location>
</feature>
<evidence type="ECO:0000256" key="3">
    <source>
        <dbReference type="ARBA" id="ARBA00022553"/>
    </source>
</evidence>
<keyword evidence="10 12" id="KW-0472">Membrane</keyword>
<evidence type="ECO:0000256" key="4">
    <source>
        <dbReference type="ARBA" id="ARBA00022692"/>
    </source>
</evidence>
<feature type="compositionally biased region" description="Basic and acidic residues" evidence="11">
    <location>
        <begin position="26"/>
        <end position="41"/>
    </location>
</feature>
<dbReference type="STRING" id="1081104.A0A168EIJ5"/>
<keyword evidence="16" id="KW-1185">Reference proteome</keyword>
<dbReference type="PANTHER" id="PTHR47348">
    <property type="entry name" value="MEIOTICALLY UP-REGULATED GENE 190 PROTEIN"/>
    <property type="match status" value="1"/>
</dbReference>
<name>A0A168EIJ5_CORFA</name>
<feature type="compositionally biased region" description="Basic and acidic residues" evidence="11">
    <location>
        <begin position="421"/>
        <end position="441"/>
    </location>
</feature>
<dbReference type="GO" id="GO:0005789">
    <property type="term" value="C:endoplasmic reticulum membrane"/>
    <property type="evidence" value="ECO:0007669"/>
    <property type="project" value="UniProtKB-SubCell"/>
</dbReference>
<evidence type="ECO:0000256" key="7">
    <source>
        <dbReference type="ARBA" id="ARBA00022989"/>
    </source>
</evidence>
<sequence length="1268" mass="142047">MSGTTDDARRYEEPYSGHRPVPTISKYREELALRRQQEAMQHDGAPPPDEGVSESRPSRLTLSPGPRPSTALSVPSIALSDSASGKGRSRSRSRSRSRGRDDDDRQHLPMIDTSQTDPALTDPRRRRKDKERRWQRGEREVTDPVTHQTIVIQDFDDDALDNITLSDAGRTSVGDEPTSAKNASGTVAPGGVAVNGAALSPGKYSARDTKKAPGPSAESALSGLATLSRGEPTAAKKAFNPALYKEFPVPDFGGLRDEIEHISRQGATVGVFGAAIILVAAYEIYKLLPASAKQGSIPWLLFYGGFFLMAYLAIFVRDFSSKQTRQLFEDEIWHAHREKMKTEANESTHERTVWLNSVLRTLWPIINPDLFASFTDILEDVMQASIPKIVRMVSIEDIGQGSEPIRILGIRWLPSGATSETLRKNASEKERRGTDQAKDAGDSNPFGPHVMDDEEGSFVNLEISFAYRTRASSRMAKHRNNDLHLFVAFYLPGNIKIPVWVNLHGIIGTIRARLQLIADPPFISLCTVTLMGQPRVAMSCVPLVQRGLNIMDVPLISNFVQASVDAAVAQYVAPKSLTIDLQKILVGEDFKKNTLAKGVLMVTIKRGYDFKMGDAAIPFFREGGSDPYVSVGWAKFGKVVWSSRIMFKEMSPCWDETCFVLVTPEELNIDERLRVQLWDSDRFTADDDLGRIEVSLKEIMENPESNGKMFHRADGFRALKSGDNMPGKLEWSVGYFSKTKILDGQFKLQTRDPRVRNMEQLKKKVERTCERKLREAMLKDTTLERHEEDMEKKRVLEFKIEHDEMIISAPPPEDYPSGLLSIQIHNLTGLEIKKLSKETKSRFGSASDDEEETGEGLPSSYCTIVINHRKTFKSRVKPQNSKPFFNAGCERFIRDWRDCEVYVSVRDARLHEDDPLLGIVHLPLAQVFRQRSQVMGWWPISGGIGNGRIRISLVWRSVSLQAPRNLLGWQYGTLDIRHKAIGTDVPEVLRGCKLRFQSNISTGKMYPSAMEDGHAVWATKSSKHVALALHQRYSSCFSITFVDGRRLLGESIAAFCVLWLKDIPDEEEQEIDLTIWKGDYKRAISNCLETCGEKMGTLKLRLTLWAGMGSAHTSWANGSEHLRQVVEVIDTARDILQTDLEKDAGIVDADNAGVDADSSDDEGADNDSENDDAKSQHRRHGRKESSGKDAVPDAVPDGSVSDKQSMLDQVRDYKKKAKTLHRQHRGIMQWKIPRTAKWVKNKFGRVEDGVSGIFAHEVKQKADIETEV</sequence>